<feature type="compositionally biased region" description="Polar residues" evidence="7">
    <location>
        <begin position="575"/>
        <end position="600"/>
    </location>
</feature>
<dbReference type="PANTHER" id="PTHR12308">
    <property type="entry name" value="ANOCTAMIN"/>
    <property type="match status" value="1"/>
</dbReference>
<feature type="transmembrane region" description="Helical" evidence="6">
    <location>
        <begin position="354"/>
        <end position="377"/>
    </location>
</feature>
<organism evidence="9 10">
    <name type="scientific">Mytilus edulis</name>
    <name type="common">Blue mussel</name>
    <dbReference type="NCBI Taxonomy" id="6550"/>
    <lineage>
        <taxon>Eukaryota</taxon>
        <taxon>Metazoa</taxon>
        <taxon>Spiralia</taxon>
        <taxon>Lophotrochozoa</taxon>
        <taxon>Mollusca</taxon>
        <taxon>Bivalvia</taxon>
        <taxon>Autobranchia</taxon>
        <taxon>Pteriomorphia</taxon>
        <taxon>Mytilida</taxon>
        <taxon>Mytiloidea</taxon>
        <taxon>Mytilidae</taxon>
        <taxon>Mytilinae</taxon>
        <taxon>Mytilus</taxon>
    </lineage>
</organism>
<evidence type="ECO:0000256" key="7">
    <source>
        <dbReference type="SAM" id="MobiDB-lite"/>
    </source>
</evidence>
<gene>
    <name evidence="9" type="ORF">MEDL_31717</name>
</gene>
<reference evidence="9" key="1">
    <citation type="submission" date="2021-03" db="EMBL/GenBank/DDBJ databases">
        <authorList>
            <person name="Bekaert M."/>
        </authorList>
    </citation>
    <scope>NUCLEOTIDE SEQUENCE</scope>
</reference>
<comment type="similarity">
    <text evidence="2 6">Belongs to the anoctamin family.</text>
</comment>
<dbReference type="Proteomes" id="UP000683360">
    <property type="component" value="Unassembled WGS sequence"/>
</dbReference>
<dbReference type="OrthoDB" id="296386at2759"/>
<name>A0A8S3SGD2_MYTED</name>
<evidence type="ECO:0000256" key="3">
    <source>
        <dbReference type="ARBA" id="ARBA00022692"/>
    </source>
</evidence>
<dbReference type="GO" id="GO:0005254">
    <property type="term" value="F:chloride channel activity"/>
    <property type="evidence" value="ECO:0007669"/>
    <property type="project" value="TreeGrafter"/>
</dbReference>
<feature type="transmembrane region" description="Helical" evidence="6">
    <location>
        <begin position="407"/>
        <end position="427"/>
    </location>
</feature>
<feature type="transmembrane region" description="Helical" evidence="6">
    <location>
        <begin position="72"/>
        <end position="102"/>
    </location>
</feature>
<evidence type="ECO:0000256" key="4">
    <source>
        <dbReference type="ARBA" id="ARBA00022989"/>
    </source>
</evidence>
<feature type="transmembrane region" description="Helical" evidence="6">
    <location>
        <begin position="439"/>
        <end position="460"/>
    </location>
</feature>
<feature type="compositionally biased region" description="Basic and acidic residues" evidence="7">
    <location>
        <begin position="538"/>
        <end position="554"/>
    </location>
</feature>
<comment type="caution">
    <text evidence="9">The sequence shown here is derived from an EMBL/GenBank/DDBJ whole genome shotgun (WGS) entry which is preliminary data.</text>
</comment>
<dbReference type="GO" id="GO:0005886">
    <property type="term" value="C:plasma membrane"/>
    <property type="evidence" value="ECO:0007669"/>
    <property type="project" value="TreeGrafter"/>
</dbReference>
<evidence type="ECO:0000256" key="5">
    <source>
        <dbReference type="ARBA" id="ARBA00023136"/>
    </source>
</evidence>
<dbReference type="PANTHER" id="PTHR12308:SF73">
    <property type="entry name" value="ANOCTAMIN"/>
    <property type="match status" value="1"/>
</dbReference>
<accession>A0A8S3SGD2</accession>
<dbReference type="Pfam" id="PF04547">
    <property type="entry name" value="Anoctamin"/>
    <property type="match status" value="2"/>
</dbReference>
<evidence type="ECO:0000313" key="9">
    <source>
        <dbReference type="EMBL" id="CAG2218057.1"/>
    </source>
</evidence>
<proteinExistence type="inferred from homology"/>
<keyword evidence="5 6" id="KW-0472">Membrane</keyword>
<sequence>MKGVFKDAFPLHEESSKSKFKEETMECFKEGRPDDEEEDLKIDPRRDLDDTWTKLYKFQPLWKIRNYFGEKIALYFAWTGMLTSSLWIPTIFGFCIFLYGLIASQINETTPLVIPLNATALKSTVFLELWKRTNATLAYEWDVDNFETNEPDRPQFYGLKVKTDPITSEENWVYPFKRLILKYTGSTMVVIFMILVVFACVAGVTLYRVIVSVDVCPGRSAIDCLILTTVFLVCNEWCYYFNTWKENHRTQSRYEDALIIKVFMLQFANTYASCFYIAFFREGTLRKWWRNRSNWCCRYRYCDCCQCCQNKVTDEEALADEDKKMTFDYVENERLKPVLDDFTLSEYTEKILQYGFLMLFAASFPLAPLLALLTNAIDIRVDAKRLLWMYRRPVAAIRGDIGKWYGILQFVNLVAVVTNGFIIAFTSSWAQDWTTTEKLWLVIGFEHIVFGLKFILAYLIPDVPAAVALDIRREKFQVAKLLGTSTLDKKGKGSHDLVDYSELVPKYSKKRRERSSNYDTFEENDDTSNSLSKKIVKKEKEKNKEKRSDSDVKEPYPSLPTVDLIYKKPEYTIPESLNDSSHTIKSISGIQPTINQDTEV</sequence>
<evidence type="ECO:0000256" key="6">
    <source>
        <dbReference type="RuleBase" id="RU280814"/>
    </source>
</evidence>
<dbReference type="AlphaFoldDB" id="A0A8S3SGD2"/>
<protein>
    <recommendedName>
        <fullName evidence="6">Anoctamin</fullName>
    </recommendedName>
</protein>
<feature type="region of interest" description="Disordered" evidence="7">
    <location>
        <begin position="574"/>
        <end position="600"/>
    </location>
</feature>
<dbReference type="EMBL" id="CAJPWZ010001585">
    <property type="protein sequence ID" value="CAG2218057.1"/>
    <property type="molecule type" value="Genomic_DNA"/>
</dbReference>
<comment type="subcellular location">
    <subcellularLocation>
        <location evidence="1 6">Membrane</location>
        <topology evidence="1 6">Multi-pass membrane protein</topology>
    </subcellularLocation>
</comment>
<comment type="caution">
    <text evidence="6">Lacks conserved residue(s) required for the propagation of feature annotation.</text>
</comment>
<keyword evidence="3 6" id="KW-0812">Transmembrane</keyword>
<dbReference type="InterPro" id="IPR007632">
    <property type="entry name" value="Anoctamin"/>
</dbReference>
<evidence type="ECO:0000313" key="10">
    <source>
        <dbReference type="Proteomes" id="UP000683360"/>
    </source>
</evidence>
<feature type="transmembrane region" description="Helical" evidence="6">
    <location>
        <begin position="188"/>
        <end position="210"/>
    </location>
</feature>
<keyword evidence="4 6" id="KW-1133">Transmembrane helix</keyword>
<dbReference type="InterPro" id="IPR049452">
    <property type="entry name" value="Anoctamin_TM"/>
</dbReference>
<feature type="transmembrane region" description="Helical" evidence="6">
    <location>
        <begin position="262"/>
        <end position="280"/>
    </location>
</feature>
<feature type="domain" description="Anoctamin transmembrane" evidence="8">
    <location>
        <begin position="64"/>
        <end position="283"/>
    </location>
</feature>
<evidence type="ECO:0000256" key="1">
    <source>
        <dbReference type="ARBA" id="ARBA00004141"/>
    </source>
</evidence>
<feature type="domain" description="Anoctamin transmembrane" evidence="8">
    <location>
        <begin position="314"/>
        <end position="474"/>
    </location>
</feature>
<feature type="transmembrane region" description="Helical" evidence="6">
    <location>
        <begin position="222"/>
        <end position="242"/>
    </location>
</feature>
<evidence type="ECO:0000259" key="8">
    <source>
        <dbReference type="Pfam" id="PF04547"/>
    </source>
</evidence>
<keyword evidence="10" id="KW-1185">Reference proteome</keyword>
<evidence type="ECO:0000256" key="2">
    <source>
        <dbReference type="ARBA" id="ARBA00009671"/>
    </source>
</evidence>
<feature type="region of interest" description="Disordered" evidence="7">
    <location>
        <begin position="514"/>
        <end position="559"/>
    </location>
</feature>